<proteinExistence type="predicted"/>
<dbReference type="Proteomes" id="UP001174936">
    <property type="component" value="Unassembled WGS sequence"/>
</dbReference>
<dbReference type="AlphaFoldDB" id="A0AA40CKV3"/>
<feature type="region of interest" description="Disordered" evidence="1">
    <location>
        <begin position="473"/>
        <end position="497"/>
    </location>
</feature>
<evidence type="ECO:0000313" key="2">
    <source>
        <dbReference type="EMBL" id="KAK0640774.1"/>
    </source>
</evidence>
<name>A0AA40CKV3_9PEZI</name>
<organism evidence="2 3">
    <name type="scientific">Cercophora newfieldiana</name>
    <dbReference type="NCBI Taxonomy" id="92897"/>
    <lineage>
        <taxon>Eukaryota</taxon>
        <taxon>Fungi</taxon>
        <taxon>Dikarya</taxon>
        <taxon>Ascomycota</taxon>
        <taxon>Pezizomycotina</taxon>
        <taxon>Sordariomycetes</taxon>
        <taxon>Sordariomycetidae</taxon>
        <taxon>Sordariales</taxon>
        <taxon>Lasiosphaeriaceae</taxon>
        <taxon>Cercophora</taxon>
    </lineage>
</organism>
<protein>
    <submittedName>
        <fullName evidence="2">Uncharacterized protein</fullName>
    </submittedName>
</protein>
<comment type="caution">
    <text evidence="2">The sequence shown here is derived from an EMBL/GenBank/DDBJ whole genome shotgun (WGS) entry which is preliminary data.</text>
</comment>
<evidence type="ECO:0000256" key="1">
    <source>
        <dbReference type="SAM" id="MobiDB-lite"/>
    </source>
</evidence>
<evidence type="ECO:0000313" key="3">
    <source>
        <dbReference type="Proteomes" id="UP001174936"/>
    </source>
</evidence>
<sequence>MQNAAAAVAAAAAAPAGAGLAGPAAGPALARYRRCPAMGFLTKPVRPTPEIPVLEDSRVSLTEAMLADASPFALITMLDEVERDVSSCRSFSVHATMGLLNNLREKKRGHDQANRCWDIFHSIPREVLQSLVLGTTAYDAANGLKGYKDLNGAGVYVLGVSIANRQGKFLNLGEMEILVKNMGEYLEGARLMLKLPTEEDYDMIEQRQLERHVQRVDSQFILRGDKTKPAFVKRITLNQEDQLSEGAIRLSEALARRCDAMRVLDPTGTVHTIQAPLYVGCGKDIAEHVKVYEPKAGSAFASANLLYGLLLSLLQHQGLRPVHHIIAASRLWEEKQMSDADRLISALAMSFPDKGGLNNTQPGAQHGKSADLNGSEDYVCVTEPYYEENIKHSLADLEARKEAGKLIDKADEAWARIEAMDTEDLVRQGNNINRRTREIMEKTASAVAQSSSRLEKDTAILAQMDGLRSALKEMANGMPPQSPEEDEERIPDTYENN</sequence>
<keyword evidence="3" id="KW-1185">Reference proteome</keyword>
<reference evidence="2" key="1">
    <citation type="submission" date="2023-06" db="EMBL/GenBank/DDBJ databases">
        <title>Genome-scale phylogeny and comparative genomics of the fungal order Sordariales.</title>
        <authorList>
            <consortium name="Lawrence Berkeley National Laboratory"/>
            <person name="Hensen N."/>
            <person name="Bonometti L."/>
            <person name="Westerberg I."/>
            <person name="Brannstrom I.O."/>
            <person name="Guillou S."/>
            <person name="Cros-Aarteil S."/>
            <person name="Calhoun S."/>
            <person name="Haridas S."/>
            <person name="Kuo A."/>
            <person name="Mondo S."/>
            <person name="Pangilinan J."/>
            <person name="Riley R."/>
            <person name="Labutti K."/>
            <person name="Andreopoulos B."/>
            <person name="Lipzen A."/>
            <person name="Chen C."/>
            <person name="Yanf M."/>
            <person name="Daum C."/>
            <person name="Ng V."/>
            <person name="Clum A."/>
            <person name="Steindorff A."/>
            <person name="Ohm R."/>
            <person name="Martin F."/>
            <person name="Silar P."/>
            <person name="Natvig D."/>
            <person name="Lalanne C."/>
            <person name="Gautier V."/>
            <person name="Ament-Velasquez S.L."/>
            <person name="Kruys A."/>
            <person name="Hutchinson M.I."/>
            <person name="Powell A.J."/>
            <person name="Barry K."/>
            <person name="Miller A.N."/>
            <person name="Grigoriev I.V."/>
            <person name="Debuchy R."/>
            <person name="Gladieux P."/>
            <person name="Thoren M.H."/>
            <person name="Johannesson H."/>
        </authorList>
    </citation>
    <scope>NUCLEOTIDE SEQUENCE</scope>
    <source>
        <strain evidence="2">SMH2532-1</strain>
    </source>
</reference>
<gene>
    <name evidence="2" type="ORF">B0T16DRAFT_460925</name>
</gene>
<dbReference type="EMBL" id="JAULSV010000006">
    <property type="protein sequence ID" value="KAK0640774.1"/>
    <property type="molecule type" value="Genomic_DNA"/>
</dbReference>
<accession>A0AA40CKV3</accession>